<dbReference type="NCBIfam" id="TIGR02831">
    <property type="entry name" value="spo_II_M"/>
    <property type="match status" value="1"/>
</dbReference>
<dbReference type="EMBL" id="SIJB01000004">
    <property type="protein sequence ID" value="NBI27648.1"/>
    <property type="molecule type" value="Genomic_DNA"/>
</dbReference>
<feature type="transmembrane region" description="Helical" evidence="1">
    <location>
        <begin position="12"/>
        <end position="37"/>
    </location>
</feature>
<feature type="transmembrane region" description="Helical" evidence="1">
    <location>
        <begin position="133"/>
        <end position="153"/>
    </location>
</feature>
<keyword evidence="3" id="KW-1185">Reference proteome</keyword>
<evidence type="ECO:0000313" key="3">
    <source>
        <dbReference type="Proteomes" id="UP000448943"/>
    </source>
</evidence>
<dbReference type="OrthoDB" id="2065033at2"/>
<gene>
    <name evidence="2" type="primary">spoIIM</name>
    <name evidence="2" type="ORF">ERL59_01515</name>
</gene>
<dbReference type="Pfam" id="PF01944">
    <property type="entry name" value="SpoIIM"/>
    <property type="match status" value="1"/>
</dbReference>
<dbReference type="PIRSF" id="PIRSF038973">
    <property type="entry name" value="SpoIIM"/>
    <property type="match status" value="1"/>
</dbReference>
<dbReference type="InterPro" id="IPR002798">
    <property type="entry name" value="SpoIIM-like"/>
</dbReference>
<comment type="caution">
    <text evidence="2">The sequence shown here is derived from an EMBL/GenBank/DDBJ whole genome shotgun (WGS) entry which is preliminary data.</text>
</comment>
<dbReference type="RefSeq" id="WP_160643778.1">
    <property type="nucleotide sequence ID" value="NZ_SIJB01000004.1"/>
</dbReference>
<evidence type="ECO:0000313" key="2">
    <source>
        <dbReference type="EMBL" id="NBI27648.1"/>
    </source>
</evidence>
<dbReference type="Proteomes" id="UP000448943">
    <property type="component" value="Unassembled WGS sequence"/>
</dbReference>
<sequence length="207" mass="23542">MNMQYYLKEHLSLYIFVSVLFIMGIIFGALMVNALSFEQKEDMSSYLGSFFKMINQETDLSSKQLLRETFSLHLKWMLLIWVLGLSVIGLPFILILDFLKGVLIGFTTGYFVGELSWDGIVFALVSIAPQNLIIIPAIIIASVSGISFSIYLIKNRFLQKRGNISKPFMSYSFLILSLIGILFVTSLYETYLTPSIMKWITPMLLSV</sequence>
<keyword evidence="1" id="KW-0812">Transmembrane</keyword>
<dbReference type="InterPro" id="IPR014196">
    <property type="entry name" value="SpoIIM"/>
</dbReference>
<proteinExistence type="predicted"/>
<reference evidence="2 3" key="1">
    <citation type="submission" date="2019-01" db="EMBL/GenBank/DDBJ databases">
        <title>Chengkuizengella sp. nov., isolated from deep-sea sediment of East Pacific Ocean.</title>
        <authorList>
            <person name="Yang J."/>
            <person name="Lai Q."/>
            <person name="Shao Z."/>
        </authorList>
    </citation>
    <scope>NUCLEOTIDE SEQUENCE [LARGE SCALE GENOMIC DNA]</scope>
    <source>
        <strain evidence="2 3">YPA3-1-1</strain>
    </source>
</reference>
<feature type="transmembrane region" description="Helical" evidence="1">
    <location>
        <begin position="103"/>
        <end position="127"/>
    </location>
</feature>
<feature type="transmembrane region" description="Helical" evidence="1">
    <location>
        <begin position="76"/>
        <end position="96"/>
    </location>
</feature>
<keyword evidence="1" id="KW-0472">Membrane</keyword>
<organism evidence="2 3">
    <name type="scientific">Chengkuizengella marina</name>
    <dbReference type="NCBI Taxonomy" id="2507566"/>
    <lineage>
        <taxon>Bacteria</taxon>
        <taxon>Bacillati</taxon>
        <taxon>Bacillota</taxon>
        <taxon>Bacilli</taxon>
        <taxon>Bacillales</taxon>
        <taxon>Paenibacillaceae</taxon>
        <taxon>Chengkuizengella</taxon>
    </lineage>
</organism>
<protein>
    <submittedName>
        <fullName evidence="2">Stage II sporulation protein M</fullName>
    </submittedName>
</protein>
<accession>A0A6N9Q1S3</accession>
<keyword evidence="1" id="KW-1133">Transmembrane helix</keyword>
<evidence type="ECO:0000256" key="1">
    <source>
        <dbReference type="SAM" id="Phobius"/>
    </source>
</evidence>
<name>A0A6N9Q1S3_9BACL</name>
<feature type="transmembrane region" description="Helical" evidence="1">
    <location>
        <begin position="168"/>
        <end position="188"/>
    </location>
</feature>
<dbReference type="AlphaFoldDB" id="A0A6N9Q1S3"/>